<organism evidence="2 3">
    <name type="scientific">Polyplosphaeria fusca</name>
    <dbReference type="NCBI Taxonomy" id="682080"/>
    <lineage>
        <taxon>Eukaryota</taxon>
        <taxon>Fungi</taxon>
        <taxon>Dikarya</taxon>
        <taxon>Ascomycota</taxon>
        <taxon>Pezizomycotina</taxon>
        <taxon>Dothideomycetes</taxon>
        <taxon>Pleosporomycetidae</taxon>
        <taxon>Pleosporales</taxon>
        <taxon>Tetraplosphaeriaceae</taxon>
        <taxon>Polyplosphaeria</taxon>
    </lineage>
</organism>
<protein>
    <submittedName>
        <fullName evidence="2">Uncharacterized protein</fullName>
    </submittedName>
</protein>
<gene>
    <name evidence="2" type="ORF">EJ04DRAFT_513243</name>
</gene>
<proteinExistence type="predicted"/>
<evidence type="ECO:0000313" key="2">
    <source>
        <dbReference type="EMBL" id="KAF2733360.1"/>
    </source>
</evidence>
<name>A0A9P4QXK0_9PLEO</name>
<dbReference type="AlphaFoldDB" id="A0A9P4QXK0"/>
<dbReference type="EMBL" id="ML996162">
    <property type="protein sequence ID" value="KAF2733360.1"/>
    <property type="molecule type" value="Genomic_DNA"/>
</dbReference>
<comment type="caution">
    <text evidence="2">The sequence shown here is derived from an EMBL/GenBank/DDBJ whole genome shotgun (WGS) entry which is preliminary data.</text>
</comment>
<dbReference type="OrthoDB" id="3794505at2759"/>
<feature type="region of interest" description="Disordered" evidence="1">
    <location>
        <begin position="1"/>
        <end position="20"/>
    </location>
</feature>
<accession>A0A9P4QXK0</accession>
<sequence length="271" mass="31175">MAHASRDVLPKPNPISRSVAGDSETGLGCFPLGTDVARSDYYDVLSTLRALRRRKMLSPLSREAWDEVREALAPLEEAQAFWARHRRDTWQALALHELLTILFEELGDEREIQGRRSSTASAHNLEIWLFADSKRLTSAQVQVWGLFELDTDEQTTHLYISSRTAVYIPHITLHTFFSSRQCNRTQCFLAEYILADQTGCLTDEWELPQRLQNDIDTLEMEDVRAFLGRLDTESNLEAPILQAKLAGYCEDRIKRLMHPLWRTDDDRRANG</sequence>
<keyword evidence="3" id="KW-1185">Reference proteome</keyword>
<reference evidence="2" key="1">
    <citation type="journal article" date="2020" name="Stud. Mycol.">
        <title>101 Dothideomycetes genomes: a test case for predicting lifestyles and emergence of pathogens.</title>
        <authorList>
            <person name="Haridas S."/>
            <person name="Albert R."/>
            <person name="Binder M."/>
            <person name="Bloem J."/>
            <person name="Labutti K."/>
            <person name="Salamov A."/>
            <person name="Andreopoulos B."/>
            <person name="Baker S."/>
            <person name="Barry K."/>
            <person name="Bills G."/>
            <person name="Bluhm B."/>
            <person name="Cannon C."/>
            <person name="Castanera R."/>
            <person name="Culley D."/>
            <person name="Daum C."/>
            <person name="Ezra D."/>
            <person name="Gonzalez J."/>
            <person name="Henrissat B."/>
            <person name="Kuo A."/>
            <person name="Liang C."/>
            <person name="Lipzen A."/>
            <person name="Lutzoni F."/>
            <person name="Magnuson J."/>
            <person name="Mondo S."/>
            <person name="Nolan M."/>
            <person name="Ohm R."/>
            <person name="Pangilinan J."/>
            <person name="Park H.-J."/>
            <person name="Ramirez L."/>
            <person name="Alfaro M."/>
            <person name="Sun H."/>
            <person name="Tritt A."/>
            <person name="Yoshinaga Y."/>
            <person name="Zwiers L.-H."/>
            <person name="Turgeon B."/>
            <person name="Goodwin S."/>
            <person name="Spatafora J."/>
            <person name="Crous P."/>
            <person name="Grigoriev I."/>
        </authorList>
    </citation>
    <scope>NUCLEOTIDE SEQUENCE</scope>
    <source>
        <strain evidence="2">CBS 125425</strain>
    </source>
</reference>
<evidence type="ECO:0000313" key="3">
    <source>
        <dbReference type="Proteomes" id="UP000799444"/>
    </source>
</evidence>
<evidence type="ECO:0000256" key="1">
    <source>
        <dbReference type="SAM" id="MobiDB-lite"/>
    </source>
</evidence>
<dbReference type="Proteomes" id="UP000799444">
    <property type="component" value="Unassembled WGS sequence"/>
</dbReference>